<protein>
    <recommendedName>
        <fullName evidence="3">DUF669 domain-containing protein</fullName>
    </recommendedName>
</protein>
<name>A0ABY0P3H6_9HYPH</name>
<dbReference type="InterPro" id="IPR007731">
    <property type="entry name" value="DUF669"/>
</dbReference>
<accession>A0ABY0P3H6</accession>
<dbReference type="RefSeq" id="WP_091858700.1">
    <property type="nucleotide sequence ID" value="NZ_FNBZ01000005.1"/>
</dbReference>
<reference evidence="1 2" key="1">
    <citation type="submission" date="2016-10" db="EMBL/GenBank/DDBJ databases">
        <authorList>
            <person name="Varghese N."/>
            <person name="Submissions S."/>
        </authorList>
    </citation>
    <scope>NUCLEOTIDE SEQUENCE [LARGE SCALE GENOMIC DNA]</scope>
    <source>
        <strain evidence="1 2">DSM 26672</strain>
    </source>
</reference>
<keyword evidence="2" id="KW-1185">Reference proteome</keyword>
<comment type="caution">
    <text evidence="1">The sequence shown here is derived from an EMBL/GenBank/DDBJ whole genome shotgun (WGS) entry which is preliminary data.</text>
</comment>
<evidence type="ECO:0008006" key="3">
    <source>
        <dbReference type="Google" id="ProtNLM"/>
    </source>
</evidence>
<dbReference type="Pfam" id="PF05037">
    <property type="entry name" value="DUF669"/>
    <property type="match status" value="1"/>
</dbReference>
<evidence type="ECO:0000313" key="1">
    <source>
        <dbReference type="EMBL" id="SDG83398.1"/>
    </source>
</evidence>
<dbReference type="Proteomes" id="UP000199468">
    <property type="component" value="Unassembled WGS sequence"/>
</dbReference>
<proteinExistence type="predicted"/>
<dbReference type="EMBL" id="FNBZ01000005">
    <property type="protein sequence ID" value="SDG83398.1"/>
    <property type="molecule type" value="Genomic_DNA"/>
</dbReference>
<organism evidence="1 2">
    <name type="scientific">Bosea robiniae</name>
    <dbReference type="NCBI Taxonomy" id="1036780"/>
    <lineage>
        <taxon>Bacteria</taxon>
        <taxon>Pseudomonadati</taxon>
        <taxon>Pseudomonadota</taxon>
        <taxon>Alphaproteobacteria</taxon>
        <taxon>Hyphomicrobiales</taxon>
        <taxon>Boseaceae</taxon>
        <taxon>Bosea</taxon>
    </lineage>
</organism>
<evidence type="ECO:0000313" key="2">
    <source>
        <dbReference type="Proteomes" id="UP000199468"/>
    </source>
</evidence>
<gene>
    <name evidence="1" type="ORF">SAMN05421844_105400</name>
</gene>
<sequence>MANIASNYNPDAEPSAGFTPLPAGEYTLEIVESEYKATSKGTGMLLACKAQIVGGDYDQRPFYINYNLENDNPQAQEIGQRDFAGLRRATGVLAPDDSEQLHFIKFGVKIGIKARKDTGELENVIKQYLFDDEAPAPQPRTKVECTDWRKAA</sequence>